<evidence type="ECO:0000313" key="7">
    <source>
        <dbReference type="Proteomes" id="UP000536534"/>
    </source>
</evidence>
<organism evidence="6 7">
    <name type="scientific">Thauera phenolivorans</name>
    <dbReference type="NCBI Taxonomy" id="1792543"/>
    <lineage>
        <taxon>Bacteria</taxon>
        <taxon>Pseudomonadati</taxon>
        <taxon>Pseudomonadota</taxon>
        <taxon>Betaproteobacteria</taxon>
        <taxon>Rhodocyclales</taxon>
        <taxon>Zoogloeaceae</taxon>
        <taxon>Thauera</taxon>
    </lineage>
</organism>
<sequence>ERLRERLRDEPGYRDRRILVLGAGGFTLSHRDPDNHYTYVDIDPAVRELAEREFLHEPVRGRLVIADARRYVVDTSERFDTVVVDAYSALTSVPAHLVTREFWQDTRRVLNPEGSMIANLILDPRLASTYARTLLATIQSVYGPCAVEILFRHQPQTNVLVQCFAGPPPEAVEPYTDERNRAELDLLRAR</sequence>
<dbReference type="Gene3D" id="3.40.50.150">
    <property type="entry name" value="Vaccinia Virus protein VP39"/>
    <property type="match status" value="1"/>
</dbReference>
<comment type="similarity">
    <text evidence="1">Belongs to the spermidine/spermine synthase family.</text>
</comment>
<evidence type="ECO:0000256" key="2">
    <source>
        <dbReference type="ARBA" id="ARBA00022679"/>
    </source>
</evidence>
<dbReference type="EMBL" id="JAAYYV010000012">
    <property type="protein sequence ID" value="NLF52903.1"/>
    <property type="molecule type" value="Genomic_DNA"/>
</dbReference>
<evidence type="ECO:0000256" key="3">
    <source>
        <dbReference type="ARBA" id="ARBA00023115"/>
    </source>
</evidence>
<evidence type="ECO:0000313" key="6">
    <source>
        <dbReference type="EMBL" id="NLF52903.1"/>
    </source>
</evidence>
<keyword evidence="3 4" id="KW-0620">Polyamine biosynthesis</keyword>
<feature type="active site" description="Proton acceptor" evidence="4">
    <location>
        <position position="85"/>
    </location>
</feature>
<protein>
    <submittedName>
        <fullName evidence="6">Fused MFS/spermidine synthase</fullName>
    </submittedName>
</protein>
<name>A0A7X7R752_9RHOO</name>
<dbReference type="AlphaFoldDB" id="A0A7X7R752"/>
<reference evidence="6 7" key="1">
    <citation type="journal article" date="2020" name="Biotechnol. Biofuels">
        <title>New insights from the biogas microbiome by comprehensive genome-resolved metagenomics of nearly 1600 species originating from multiple anaerobic digesters.</title>
        <authorList>
            <person name="Campanaro S."/>
            <person name="Treu L."/>
            <person name="Rodriguez-R L.M."/>
            <person name="Kovalovszki A."/>
            <person name="Ziels R.M."/>
            <person name="Maus I."/>
            <person name="Zhu X."/>
            <person name="Kougias P.G."/>
            <person name="Basile A."/>
            <person name="Luo G."/>
            <person name="Schluter A."/>
            <person name="Konstantinidis K.T."/>
            <person name="Angelidaki I."/>
        </authorList>
    </citation>
    <scope>NUCLEOTIDE SEQUENCE [LARGE SCALE GENOMIC DNA]</scope>
    <source>
        <strain evidence="6">AS06rmzACSIP_256</strain>
    </source>
</reference>
<feature type="domain" description="PABS" evidence="5">
    <location>
        <begin position="40"/>
        <end position="169"/>
    </location>
</feature>
<gene>
    <name evidence="6" type="ORF">GX576_00600</name>
</gene>
<dbReference type="NCBIfam" id="NF037959">
    <property type="entry name" value="MFS_SpdSyn"/>
    <property type="match status" value="1"/>
</dbReference>
<dbReference type="CDD" id="cd02440">
    <property type="entry name" value="AdoMet_MTases"/>
    <property type="match status" value="1"/>
</dbReference>
<keyword evidence="2 4" id="KW-0808">Transferase</keyword>
<dbReference type="PROSITE" id="PS51006">
    <property type="entry name" value="PABS_2"/>
    <property type="match status" value="1"/>
</dbReference>
<feature type="non-terminal residue" evidence="6">
    <location>
        <position position="1"/>
    </location>
</feature>
<dbReference type="PANTHER" id="PTHR43317">
    <property type="entry name" value="THERMOSPERMINE SYNTHASE ACAULIS5"/>
    <property type="match status" value="1"/>
</dbReference>
<dbReference type="GO" id="GO:0016740">
    <property type="term" value="F:transferase activity"/>
    <property type="evidence" value="ECO:0007669"/>
    <property type="project" value="UniProtKB-UniRule"/>
</dbReference>
<dbReference type="GO" id="GO:0006596">
    <property type="term" value="P:polyamine biosynthetic process"/>
    <property type="evidence" value="ECO:0007669"/>
    <property type="project" value="UniProtKB-UniRule"/>
</dbReference>
<dbReference type="Pfam" id="PF01564">
    <property type="entry name" value="Spermine_synth"/>
    <property type="match status" value="1"/>
</dbReference>
<proteinExistence type="inferred from homology"/>
<dbReference type="InterPro" id="IPR029063">
    <property type="entry name" value="SAM-dependent_MTases_sf"/>
</dbReference>
<accession>A0A7X7R752</accession>
<dbReference type="SUPFAM" id="SSF53335">
    <property type="entry name" value="S-adenosyl-L-methionine-dependent methyltransferases"/>
    <property type="match status" value="1"/>
</dbReference>
<comment type="caution">
    <text evidence="6">The sequence shown here is derived from an EMBL/GenBank/DDBJ whole genome shotgun (WGS) entry which is preliminary data.</text>
</comment>
<evidence type="ECO:0000256" key="4">
    <source>
        <dbReference type="PROSITE-ProRule" id="PRU00354"/>
    </source>
</evidence>
<evidence type="ECO:0000259" key="5">
    <source>
        <dbReference type="PROSITE" id="PS51006"/>
    </source>
</evidence>
<dbReference type="InterPro" id="IPR030374">
    <property type="entry name" value="PABS"/>
</dbReference>
<dbReference type="PANTHER" id="PTHR43317:SF1">
    <property type="entry name" value="THERMOSPERMINE SYNTHASE ACAULIS5"/>
    <property type="match status" value="1"/>
</dbReference>
<evidence type="ECO:0000256" key="1">
    <source>
        <dbReference type="ARBA" id="ARBA00007867"/>
    </source>
</evidence>
<dbReference type="Proteomes" id="UP000536534">
    <property type="component" value="Unassembled WGS sequence"/>
</dbReference>